<dbReference type="Proteomes" id="UP000828390">
    <property type="component" value="Unassembled WGS sequence"/>
</dbReference>
<accession>A0A9D4I4Z7</accession>
<proteinExistence type="predicted"/>
<keyword evidence="3" id="KW-1185">Reference proteome</keyword>
<reference evidence="2" key="1">
    <citation type="journal article" date="2019" name="bioRxiv">
        <title>The Genome of the Zebra Mussel, Dreissena polymorpha: A Resource for Invasive Species Research.</title>
        <authorList>
            <person name="McCartney M.A."/>
            <person name="Auch B."/>
            <person name="Kono T."/>
            <person name="Mallez S."/>
            <person name="Zhang Y."/>
            <person name="Obille A."/>
            <person name="Becker A."/>
            <person name="Abrahante J.E."/>
            <person name="Garbe J."/>
            <person name="Badalamenti J.P."/>
            <person name="Herman A."/>
            <person name="Mangelson H."/>
            <person name="Liachko I."/>
            <person name="Sullivan S."/>
            <person name="Sone E.D."/>
            <person name="Koren S."/>
            <person name="Silverstein K.A.T."/>
            <person name="Beckman K.B."/>
            <person name="Gohl D.M."/>
        </authorList>
    </citation>
    <scope>NUCLEOTIDE SEQUENCE</scope>
    <source>
        <strain evidence="2">Duluth1</strain>
        <tissue evidence="2">Whole animal</tissue>
    </source>
</reference>
<organism evidence="2 3">
    <name type="scientific">Dreissena polymorpha</name>
    <name type="common">Zebra mussel</name>
    <name type="synonym">Mytilus polymorpha</name>
    <dbReference type="NCBI Taxonomy" id="45954"/>
    <lineage>
        <taxon>Eukaryota</taxon>
        <taxon>Metazoa</taxon>
        <taxon>Spiralia</taxon>
        <taxon>Lophotrochozoa</taxon>
        <taxon>Mollusca</taxon>
        <taxon>Bivalvia</taxon>
        <taxon>Autobranchia</taxon>
        <taxon>Heteroconchia</taxon>
        <taxon>Euheterodonta</taxon>
        <taxon>Imparidentia</taxon>
        <taxon>Neoheterodontei</taxon>
        <taxon>Myida</taxon>
        <taxon>Dreissenoidea</taxon>
        <taxon>Dreissenidae</taxon>
        <taxon>Dreissena</taxon>
    </lineage>
</organism>
<dbReference type="AlphaFoldDB" id="A0A9D4I4Z7"/>
<name>A0A9D4I4Z7_DREPO</name>
<protein>
    <submittedName>
        <fullName evidence="2">Uncharacterized protein</fullName>
    </submittedName>
</protein>
<evidence type="ECO:0000256" key="1">
    <source>
        <dbReference type="SAM" id="MobiDB-lite"/>
    </source>
</evidence>
<reference evidence="2" key="2">
    <citation type="submission" date="2020-11" db="EMBL/GenBank/DDBJ databases">
        <authorList>
            <person name="McCartney M.A."/>
            <person name="Auch B."/>
            <person name="Kono T."/>
            <person name="Mallez S."/>
            <person name="Becker A."/>
            <person name="Gohl D.M."/>
            <person name="Silverstein K.A.T."/>
            <person name="Koren S."/>
            <person name="Bechman K.B."/>
            <person name="Herman A."/>
            <person name="Abrahante J.E."/>
            <person name="Garbe J."/>
        </authorList>
    </citation>
    <scope>NUCLEOTIDE SEQUENCE</scope>
    <source>
        <strain evidence="2">Duluth1</strain>
        <tissue evidence="2">Whole animal</tissue>
    </source>
</reference>
<comment type="caution">
    <text evidence="2">The sequence shown here is derived from an EMBL/GenBank/DDBJ whole genome shotgun (WGS) entry which is preliminary data.</text>
</comment>
<feature type="region of interest" description="Disordered" evidence="1">
    <location>
        <begin position="74"/>
        <end position="108"/>
    </location>
</feature>
<dbReference type="EMBL" id="JAIWYP010000010">
    <property type="protein sequence ID" value="KAH3746682.1"/>
    <property type="molecule type" value="Genomic_DNA"/>
</dbReference>
<gene>
    <name evidence="2" type="ORF">DPMN_181092</name>
</gene>
<evidence type="ECO:0000313" key="2">
    <source>
        <dbReference type="EMBL" id="KAH3746682.1"/>
    </source>
</evidence>
<sequence length="108" mass="11863">MLGQQLERARRDRGEMLVVRTDGRTDGGDNHIIPTFSPKSNGAMIDYVVGTHSSQLSDPISNLTPGAWELVFTEQDTIDDDADSSHPVGAKSPQNRLLVDNDPMSDRK</sequence>
<evidence type="ECO:0000313" key="3">
    <source>
        <dbReference type="Proteomes" id="UP000828390"/>
    </source>
</evidence>